<dbReference type="InterPro" id="IPR038604">
    <property type="entry name" value="HopJ_sf"/>
</dbReference>
<comment type="caution">
    <text evidence="1">The sequence shown here is derived from an EMBL/GenBank/DDBJ whole genome shotgun (WGS) entry which is preliminary data.</text>
</comment>
<gene>
    <name evidence="1" type="ORF">DFP76_10324</name>
</gene>
<dbReference type="Pfam" id="PF08888">
    <property type="entry name" value="HopJ"/>
    <property type="match status" value="1"/>
</dbReference>
<evidence type="ECO:0000313" key="1">
    <source>
        <dbReference type="EMBL" id="RBO83752.1"/>
    </source>
</evidence>
<evidence type="ECO:0000313" key="2">
    <source>
        <dbReference type="Proteomes" id="UP000252086"/>
    </source>
</evidence>
<name>A0A366D107_9GAMM</name>
<reference evidence="1 2" key="1">
    <citation type="submission" date="2018-06" db="EMBL/GenBank/DDBJ databases">
        <title>Genomic Encyclopedia of Type Strains, Phase III (KMG-III): the genomes of soil and plant-associated and newly described type strains.</title>
        <authorList>
            <person name="Whitman W."/>
        </authorList>
    </citation>
    <scope>NUCLEOTIDE SEQUENCE [LARGE SCALE GENOMIC DNA]</scope>
    <source>
        <strain evidence="1 2">CECT 7732</strain>
    </source>
</reference>
<dbReference type="Proteomes" id="UP000252086">
    <property type="component" value="Unassembled WGS sequence"/>
</dbReference>
<dbReference type="EMBL" id="QNRF01000003">
    <property type="protein sequence ID" value="RBO83752.1"/>
    <property type="molecule type" value="Genomic_DNA"/>
</dbReference>
<dbReference type="InterPro" id="IPR014984">
    <property type="entry name" value="HopJ"/>
</dbReference>
<dbReference type="AlphaFoldDB" id="A0A366D107"/>
<sequence length="115" mass="12786">MLNTQTLIDIVKSSPEKVAFKDVIAVIDQEYEFTPTAFTNGEQSNAANENNGSCKIFAFASLNQLNEAETLALFGDFYRVDVLQNPQGNDHQNIRQFILNGWKGIVFSAPALTEK</sequence>
<accession>A0A366D107</accession>
<dbReference type="Gene3D" id="3.20.160.10">
    <property type="entry name" value="vpa0580 domain like"/>
    <property type="match status" value="1"/>
</dbReference>
<protein>
    <submittedName>
        <fullName evidence="1">HopJ type III effector protein</fullName>
    </submittedName>
</protein>
<organism evidence="1 2">
    <name type="scientific">Marinomonas aquiplantarum</name>
    <dbReference type="NCBI Taxonomy" id="491951"/>
    <lineage>
        <taxon>Bacteria</taxon>
        <taxon>Pseudomonadati</taxon>
        <taxon>Pseudomonadota</taxon>
        <taxon>Gammaproteobacteria</taxon>
        <taxon>Oceanospirillales</taxon>
        <taxon>Oceanospirillaceae</taxon>
        <taxon>Marinomonas</taxon>
    </lineage>
</organism>
<dbReference type="RefSeq" id="WP_113873756.1">
    <property type="nucleotide sequence ID" value="NZ_QNRF01000003.1"/>
</dbReference>
<dbReference type="OrthoDB" id="9790826at2"/>
<keyword evidence="2" id="KW-1185">Reference proteome</keyword>
<proteinExistence type="predicted"/>